<keyword evidence="2" id="KW-0472">Membrane</keyword>
<evidence type="ECO:0000313" key="3">
    <source>
        <dbReference type="EMBL" id="EJU06008.1"/>
    </source>
</evidence>
<dbReference type="OrthoDB" id="3358989at2759"/>
<evidence type="ECO:0000256" key="1">
    <source>
        <dbReference type="SAM" id="MobiDB-lite"/>
    </source>
</evidence>
<keyword evidence="2" id="KW-1133">Transmembrane helix</keyword>
<reference evidence="3 4" key="1">
    <citation type="journal article" date="2012" name="Science">
        <title>The Paleozoic origin of enzymatic lignin decomposition reconstructed from 31 fungal genomes.</title>
        <authorList>
            <person name="Floudas D."/>
            <person name="Binder M."/>
            <person name="Riley R."/>
            <person name="Barry K."/>
            <person name="Blanchette R.A."/>
            <person name="Henrissat B."/>
            <person name="Martinez A.T."/>
            <person name="Otillar R."/>
            <person name="Spatafora J.W."/>
            <person name="Yadav J.S."/>
            <person name="Aerts A."/>
            <person name="Benoit I."/>
            <person name="Boyd A."/>
            <person name="Carlson A."/>
            <person name="Copeland A."/>
            <person name="Coutinho P.M."/>
            <person name="de Vries R.P."/>
            <person name="Ferreira P."/>
            <person name="Findley K."/>
            <person name="Foster B."/>
            <person name="Gaskell J."/>
            <person name="Glotzer D."/>
            <person name="Gorecki P."/>
            <person name="Heitman J."/>
            <person name="Hesse C."/>
            <person name="Hori C."/>
            <person name="Igarashi K."/>
            <person name="Jurgens J.A."/>
            <person name="Kallen N."/>
            <person name="Kersten P."/>
            <person name="Kohler A."/>
            <person name="Kuees U."/>
            <person name="Kumar T.K.A."/>
            <person name="Kuo A."/>
            <person name="LaButti K."/>
            <person name="Larrondo L.F."/>
            <person name="Lindquist E."/>
            <person name="Ling A."/>
            <person name="Lombard V."/>
            <person name="Lucas S."/>
            <person name="Lundell T."/>
            <person name="Martin R."/>
            <person name="McLaughlin D.J."/>
            <person name="Morgenstern I."/>
            <person name="Morin E."/>
            <person name="Murat C."/>
            <person name="Nagy L.G."/>
            <person name="Nolan M."/>
            <person name="Ohm R.A."/>
            <person name="Patyshakuliyeva A."/>
            <person name="Rokas A."/>
            <person name="Ruiz-Duenas F.J."/>
            <person name="Sabat G."/>
            <person name="Salamov A."/>
            <person name="Samejima M."/>
            <person name="Schmutz J."/>
            <person name="Slot J.C."/>
            <person name="St John F."/>
            <person name="Stenlid J."/>
            <person name="Sun H."/>
            <person name="Sun S."/>
            <person name="Syed K."/>
            <person name="Tsang A."/>
            <person name="Wiebenga A."/>
            <person name="Young D."/>
            <person name="Pisabarro A."/>
            <person name="Eastwood D.C."/>
            <person name="Martin F."/>
            <person name="Cullen D."/>
            <person name="Grigoriev I.V."/>
            <person name="Hibbett D.S."/>
        </authorList>
    </citation>
    <scope>NUCLEOTIDE SEQUENCE [LARGE SCALE GENOMIC DNA]</scope>
    <source>
        <strain evidence="3 4">DJM-731 SS1</strain>
    </source>
</reference>
<gene>
    <name evidence="3" type="ORF">DACRYDRAFT_102965</name>
</gene>
<dbReference type="RefSeq" id="XP_040632902.1">
    <property type="nucleotide sequence ID" value="XM_040767693.1"/>
</dbReference>
<feature type="region of interest" description="Disordered" evidence="1">
    <location>
        <begin position="1"/>
        <end position="25"/>
    </location>
</feature>
<organism evidence="3 4">
    <name type="scientific">Dacryopinax primogenitus (strain DJM 731)</name>
    <name type="common">Brown rot fungus</name>
    <dbReference type="NCBI Taxonomy" id="1858805"/>
    <lineage>
        <taxon>Eukaryota</taxon>
        <taxon>Fungi</taxon>
        <taxon>Dikarya</taxon>
        <taxon>Basidiomycota</taxon>
        <taxon>Agaricomycotina</taxon>
        <taxon>Dacrymycetes</taxon>
        <taxon>Dacrymycetales</taxon>
        <taxon>Dacrymycetaceae</taxon>
        <taxon>Dacryopinax</taxon>
    </lineage>
</organism>
<dbReference type="GeneID" id="63682755"/>
<dbReference type="AlphaFoldDB" id="M5GGS7"/>
<feature type="transmembrane region" description="Helical" evidence="2">
    <location>
        <begin position="156"/>
        <end position="174"/>
    </location>
</feature>
<feature type="transmembrane region" description="Helical" evidence="2">
    <location>
        <begin position="119"/>
        <end position="136"/>
    </location>
</feature>
<sequence>MLKAPSSDKIPTARSPSKVQFSISPAPTSPIKPSFQCVKSLEHSIHTLLDSPISPISRASPFRQVTYWADLGIISSTCALVGFRSAALWLAWGVPFAHLSLSFEEQTSSERREYHVRRIWMPLVWLALHSLIHLALALADRSLSHQFSFDTMSRDAFLMIVLACAVATRLVYYYQTLQTLPIPVPPPSEKAKRTNKLKEAKAARRINNEEDKRWEHARRRTIQGYESRPSLEPVQNNLRNTSVLPTLPQPPVWKLIMQLLGMDLIGDSWNANGDGQADTHSHPAM</sequence>
<protein>
    <submittedName>
        <fullName evidence="3">Uncharacterized protein</fullName>
    </submittedName>
</protein>
<dbReference type="Proteomes" id="UP000030653">
    <property type="component" value="Unassembled WGS sequence"/>
</dbReference>
<evidence type="ECO:0000256" key="2">
    <source>
        <dbReference type="SAM" id="Phobius"/>
    </source>
</evidence>
<evidence type="ECO:0000313" key="4">
    <source>
        <dbReference type="Proteomes" id="UP000030653"/>
    </source>
</evidence>
<accession>M5GGS7</accession>
<feature type="compositionally biased region" description="Polar residues" evidence="1">
    <location>
        <begin position="14"/>
        <end position="25"/>
    </location>
</feature>
<keyword evidence="2" id="KW-0812">Transmembrane</keyword>
<dbReference type="HOGENOM" id="CLU_976658_0_0_1"/>
<name>M5GGS7_DACPD</name>
<proteinExistence type="predicted"/>
<keyword evidence="4" id="KW-1185">Reference proteome</keyword>
<dbReference type="EMBL" id="JH795855">
    <property type="protein sequence ID" value="EJU06008.1"/>
    <property type="molecule type" value="Genomic_DNA"/>
</dbReference>